<dbReference type="GO" id="GO:0005886">
    <property type="term" value="C:plasma membrane"/>
    <property type="evidence" value="ECO:0007669"/>
    <property type="project" value="TreeGrafter"/>
</dbReference>
<dbReference type="FunFam" id="1.10.510.10:FF:000554">
    <property type="entry name" value="Predicted protein"/>
    <property type="match status" value="1"/>
</dbReference>
<feature type="region of interest" description="Disordered" evidence="24">
    <location>
        <begin position="1"/>
        <end position="21"/>
    </location>
</feature>
<dbReference type="InterPro" id="IPR017441">
    <property type="entry name" value="Protein_kinase_ATP_BS"/>
</dbReference>
<dbReference type="GO" id="GO:0043235">
    <property type="term" value="C:receptor complex"/>
    <property type="evidence" value="ECO:0007669"/>
    <property type="project" value="TreeGrafter"/>
</dbReference>
<evidence type="ECO:0000256" key="18">
    <source>
        <dbReference type="ARBA" id="ARBA00051243"/>
    </source>
</evidence>
<comment type="subcellular location">
    <subcellularLocation>
        <location evidence="1">Membrane</location>
        <topology evidence="1">Single-pass membrane protein</topology>
    </subcellularLocation>
</comment>
<keyword evidence="22" id="KW-0460">Magnesium</keyword>
<feature type="active site" description="Proton acceptor" evidence="20">
    <location>
        <position position="555"/>
    </location>
</feature>
<dbReference type="InterPro" id="IPR003598">
    <property type="entry name" value="Ig_sub2"/>
</dbReference>
<dbReference type="InterPro" id="IPR011009">
    <property type="entry name" value="Kinase-like_dom_sf"/>
</dbReference>
<dbReference type="SMART" id="SM00409">
    <property type="entry name" value="IG"/>
    <property type="match status" value="2"/>
</dbReference>
<dbReference type="InterPro" id="IPR036179">
    <property type="entry name" value="Ig-like_dom_sf"/>
</dbReference>
<keyword evidence="11 25" id="KW-1133">Transmembrane helix</keyword>
<keyword evidence="22" id="KW-0479">Metal-binding</keyword>
<evidence type="ECO:0000256" key="16">
    <source>
        <dbReference type="ARBA" id="ARBA00023180"/>
    </source>
</evidence>
<dbReference type="Gene3D" id="1.10.510.10">
    <property type="entry name" value="Transferase(Phosphotransferase) domain 1"/>
    <property type="match status" value="1"/>
</dbReference>
<feature type="binding site" evidence="21">
    <location>
        <position position="559"/>
    </location>
    <ligand>
        <name>ATP</name>
        <dbReference type="ChEBI" id="CHEBI:30616"/>
    </ligand>
</feature>
<feature type="binding site" evidence="21">
    <location>
        <begin position="419"/>
        <end position="426"/>
    </location>
    <ligand>
        <name>ATP</name>
        <dbReference type="ChEBI" id="CHEBI:30616"/>
    </ligand>
</feature>
<evidence type="ECO:0000256" key="7">
    <source>
        <dbReference type="ARBA" id="ARBA00022737"/>
    </source>
</evidence>
<dbReference type="SUPFAM" id="SSF56112">
    <property type="entry name" value="Protein kinase-like (PK-like)"/>
    <property type="match status" value="1"/>
</dbReference>
<dbReference type="CDD" id="cd00192">
    <property type="entry name" value="PTKc"/>
    <property type="match status" value="1"/>
</dbReference>
<dbReference type="Proteomes" id="UP001159428">
    <property type="component" value="Unassembled WGS sequence"/>
</dbReference>
<comment type="catalytic activity">
    <reaction evidence="18">
        <text>L-tyrosyl-[protein] + ATP = O-phospho-L-tyrosyl-[protein] + ADP + H(+)</text>
        <dbReference type="Rhea" id="RHEA:10596"/>
        <dbReference type="Rhea" id="RHEA-COMP:10136"/>
        <dbReference type="Rhea" id="RHEA-COMP:20101"/>
        <dbReference type="ChEBI" id="CHEBI:15378"/>
        <dbReference type="ChEBI" id="CHEBI:30616"/>
        <dbReference type="ChEBI" id="CHEBI:46858"/>
        <dbReference type="ChEBI" id="CHEBI:61978"/>
        <dbReference type="ChEBI" id="CHEBI:456216"/>
        <dbReference type="EC" id="2.7.10.1"/>
    </reaction>
</comment>
<evidence type="ECO:0000256" key="22">
    <source>
        <dbReference type="PIRSR" id="PIRSR000615-3"/>
    </source>
</evidence>
<dbReference type="GO" id="GO:0005524">
    <property type="term" value="F:ATP binding"/>
    <property type="evidence" value="ECO:0007669"/>
    <property type="project" value="UniProtKB-UniRule"/>
</dbReference>
<dbReference type="InterPro" id="IPR020635">
    <property type="entry name" value="Tyr_kinase_cat_dom"/>
</dbReference>
<keyword evidence="5 25" id="KW-0812">Transmembrane</keyword>
<dbReference type="InterPro" id="IPR001245">
    <property type="entry name" value="Ser-Thr/Tyr_kinase_cat_dom"/>
</dbReference>
<proteinExistence type="predicted"/>
<dbReference type="InterPro" id="IPR003599">
    <property type="entry name" value="Ig_sub"/>
</dbReference>
<feature type="binding site" evidence="22">
    <location>
        <position position="560"/>
    </location>
    <ligand>
        <name>Mg(2+)</name>
        <dbReference type="ChEBI" id="CHEBI:18420"/>
    </ligand>
</feature>
<comment type="function">
    <text evidence="19">Receptor for basic fibroblast growth factor.</text>
</comment>
<comment type="caution">
    <text evidence="28">The sequence shown here is derived from an EMBL/GenBank/DDBJ whole genome shotgun (WGS) entry which is preliminary data.</text>
</comment>
<feature type="domain" description="Protein kinase" evidence="26">
    <location>
        <begin position="412"/>
        <end position="661"/>
    </location>
</feature>
<evidence type="ECO:0000313" key="29">
    <source>
        <dbReference type="Proteomes" id="UP001159428"/>
    </source>
</evidence>
<feature type="binding site" evidence="21">
    <location>
        <begin position="494"/>
        <end position="500"/>
    </location>
    <ligand>
        <name>ATP</name>
        <dbReference type="ChEBI" id="CHEBI:30616"/>
    </ligand>
</feature>
<dbReference type="AlphaFoldDB" id="A0AAU9Y1T8"/>
<dbReference type="PIRSF" id="PIRSF000615">
    <property type="entry name" value="TyrPK_CSF1-R"/>
    <property type="match status" value="1"/>
</dbReference>
<gene>
    <name evidence="28" type="ORF">PMEA_00034289</name>
</gene>
<evidence type="ECO:0000256" key="15">
    <source>
        <dbReference type="ARBA" id="ARBA00023170"/>
    </source>
</evidence>
<dbReference type="EMBL" id="CALNXJ010000086">
    <property type="protein sequence ID" value="CAH3162638.1"/>
    <property type="molecule type" value="Genomic_DNA"/>
</dbReference>
<dbReference type="Gene3D" id="2.60.40.10">
    <property type="entry name" value="Immunoglobulins"/>
    <property type="match status" value="2"/>
</dbReference>
<evidence type="ECO:0000256" key="2">
    <source>
        <dbReference type="ARBA" id="ARBA00011902"/>
    </source>
</evidence>
<dbReference type="PANTHER" id="PTHR24416">
    <property type="entry name" value="TYROSINE-PROTEIN KINASE RECEPTOR"/>
    <property type="match status" value="1"/>
</dbReference>
<evidence type="ECO:0000256" key="10">
    <source>
        <dbReference type="ARBA" id="ARBA00022840"/>
    </source>
</evidence>
<dbReference type="PRINTS" id="PR00109">
    <property type="entry name" value="TYRKINASE"/>
</dbReference>
<evidence type="ECO:0000256" key="3">
    <source>
        <dbReference type="ARBA" id="ARBA00022553"/>
    </source>
</evidence>
<keyword evidence="14" id="KW-1015">Disulfide bond</keyword>
<dbReference type="PANTHER" id="PTHR24416:SF621">
    <property type="entry name" value="TYROSINE KINASE RECEPTOR CAD96CA"/>
    <property type="match status" value="1"/>
</dbReference>
<dbReference type="GO" id="GO:0007169">
    <property type="term" value="P:cell surface receptor protein tyrosine kinase signaling pathway"/>
    <property type="evidence" value="ECO:0007669"/>
    <property type="project" value="TreeGrafter"/>
</dbReference>
<evidence type="ECO:0000256" key="14">
    <source>
        <dbReference type="ARBA" id="ARBA00023157"/>
    </source>
</evidence>
<keyword evidence="12 25" id="KW-0472">Membrane</keyword>
<organism evidence="28 29">
    <name type="scientific">Pocillopora meandrina</name>
    <dbReference type="NCBI Taxonomy" id="46732"/>
    <lineage>
        <taxon>Eukaryota</taxon>
        <taxon>Metazoa</taxon>
        <taxon>Cnidaria</taxon>
        <taxon>Anthozoa</taxon>
        <taxon>Hexacorallia</taxon>
        <taxon>Scleractinia</taxon>
        <taxon>Astrocoeniina</taxon>
        <taxon>Pocilloporidae</taxon>
        <taxon>Pocillopora</taxon>
    </lineage>
</organism>
<evidence type="ECO:0000259" key="27">
    <source>
        <dbReference type="PROSITE" id="PS50835"/>
    </source>
</evidence>
<dbReference type="PROSITE" id="PS00107">
    <property type="entry name" value="PROTEIN_KINASE_ATP"/>
    <property type="match status" value="1"/>
</dbReference>
<keyword evidence="13" id="KW-0829">Tyrosine-protein kinase</keyword>
<evidence type="ECO:0000256" key="1">
    <source>
        <dbReference type="ARBA" id="ARBA00004167"/>
    </source>
</evidence>
<evidence type="ECO:0000256" key="19">
    <source>
        <dbReference type="ARBA" id="ARBA00056965"/>
    </source>
</evidence>
<dbReference type="InterPro" id="IPR008266">
    <property type="entry name" value="Tyr_kinase_AS"/>
</dbReference>
<dbReference type="EC" id="2.7.10.1" evidence="2"/>
<accession>A0AAU9Y1T8</accession>
<feature type="compositionally biased region" description="Polar residues" evidence="24">
    <location>
        <begin position="8"/>
        <end position="21"/>
    </location>
</feature>
<keyword evidence="16" id="KW-0325">Glycoprotein</keyword>
<name>A0AAU9Y1T8_9CNID</name>
<feature type="domain" description="Ig-like" evidence="27">
    <location>
        <begin position="5"/>
        <end position="78"/>
    </location>
</feature>
<feature type="binding site" evidence="21 23">
    <location>
        <position position="446"/>
    </location>
    <ligand>
        <name>ATP</name>
        <dbReference type="ChEBI" id="CHEBI:30616"/>
    </ligand>
</feature>
<evidence type="ECO:0000256" key="13">
    <source>
        <dbReference type="ARBA" id="ARBA00023137"/>
    </source>
</evidence>
<keyword evidence="6" id="KW-0732">Signal</keyword>
<evidence type="ECO:0000256" key="8">
    <source>
        <dbReference type="ARBA" id="ARBA00022741"/>
    </source>
</evidence>
<dbReference type="Pfam" id="PF13895">
    <property type="entry name" value="Ig_2"/>
    <property type="match status" value="1"/>
</dbReference>
<sequence length="661" mass="73817">MTDAAKMNYTSGNQTLNESDTLNPTCVADGNPTPNITWTRVSDNKAVSFPLIISGKQDEGGYECTASNGVRSPDSRIVYVFVQINTIVTTNLTNNVVVVNETFSITCSAQANPPAKYRFYNGNEYINGVNNDAVIITSVNERARMVNYSCIPFNIYGNGRQGALAVTVHYGYPTPTVTGTKDDVDMNWNSEDNPSKVIFQVKESSPGCLGSTVIPRCGSITVYLSLEFNQNEEISKVLSVLSKAVTPGGKGIRAFAVDSGSIQAVSDDEIPSDALSSTTKTIITSEEPTEMNMCECSCKHVLLGSIIGVLLLFNIILVIHVVWIHKKDYPHILFYFRPYEDSKEVYDNEMPMKDHKAERSDATQFIQPRAEYMDLKEISTERNTKEESTHQVADYAPLHPLTRSWEVPRDHVTVEKIIGKGAFGQVAKGTAEKFRGRPGTTTVAIKMLKSNATESDKRDLMAELDTMKQLKPHPHVIKLLGCVTESEPLLVLIEYVPFGDLLGYLRKSRGLNDTYYKDPDIKPQTNLRSQQLMKFAWQIADGMSYLSSKSIIHRDLAARNVLVGENETCKVTDFGMARNVQEENIYERKTKGRLPVKWTAYEALLYGKYTTKSDVWSYGVVLYVIFTIGGSPYPRMDGRKIANLLQQGYRMPKPQHVDDKL</sequence>
<dbReference type="FunFam" id="3.30.200.20:FF:000593">
    <property type="entry name" value="Predicted protein"/>
    <property type="match status" value="1"/>
</dbReference>
<evidence type="ECO:0000259" key="26">
    <source>
        <dbReference type="PROSITE" id="PS50011"/>
    </source>
</evidence>
<evidence type="ECO:0000256" key="9">
    <source>
        <dbReference type="ARBA" id="ARBA00022777"/>
    </source>
</evidence>
<keyword evidence="15" id="KW-0675">Receptor</keyword>
<evidence type="ECO:0000313" key="28">
    <source>
        <dbReference type="EMBL" id="CAH3162638.1"/>
    </source>
</evidence>
<dbReference type="InterPro" id="IPR000719">
    <property type="entry name" value="Prot_kinase_dom"/>
</dbReference>
<dbReference type="Pfam" id="PF07714">
    <property type="entry name" value="PK_Tyr_Ser-Thr"/>
    <property type="match status" value="1"/>
</dbReference>
<keyword evidence="29" id="KW-1185">Reference proteome</keyword>
<feature type="transmembrane region" description="Helical" evidence="25">
    <location>
        <begin position="301"/>
        <end position="324"/>
    </location>
</feature>
<keyword evidence="9" id="KW-0418">Kinase</keyword>
<dbReference type="SUPFAM" id="SSF48726">
    <property type="entry name" value="Immunoglobulin"/>
    <property type="match status" value="2"/>
</dbReference>
<evidence type="ECO:0000256" key="20">
    <source>
        <dbReference type="PIRSR" id="PIRSR000615-1"/>
    </source>
</evidence>
<keyword evidence="3" id="KW-0597">Phosphoprotein</keyword>
<keyword evidence="17" id="KW-0393">Immunoglobulin domain</keyword>
<dbReference type="Gene3D" id="3.30.200.20">
    <property type="entry name" value="Phosphorylase Kinase, domain 1"/>
    <property type="match status" value="1"/>
</dbReference>
<evidence type="ECO:0000256" key="6">
    <source>
        <dbReference type="ARBA" id="ARBA00022729"/>
    </source>
</evidence>
<dbReference type="InterPro" id="IPR013783">
    <property type="entry name" value="Ig-like_fold"/>
</dbReference>
<keyword evidence="4" id="KW-0808">Transferase</keyword>
<dbReference type="PROSITE" id="PS50835">
    <property type="entry name" value="IG_LIKE"/>
    <property type="match status" value="1"/>
</dbReference>
<evidence type="ECO:0000256" key="12">
    <source>
        <dbReference type="ARBA" id="ARBA00023136"/>
    </source>
</evidence>
<dbReference type="GO" id="GO:0046872">
    <property type="term" value="F:metal ion binding"/>
    <property type="evidence" value="ECO:0007669"/>
    <property type="project" value="UniProtKB-KW"/>
</dbReference>
<evidence type="ECO:0000256" key="4">
    <source>
        <dbReference type="ARBA" id="ARBA00022679"/>
    </source>
</evidence>
<dbReference type="PROSITE" id="PS50011">
    <property type="entry name" value="PROTEIN_KINASE_DOM"/>
    <property type="match status" value="1"/>
</dbReference>
<evidence type="ECO:0000256" key="17">
    <source>
        <dbReference type="ARBA" id="ARBA00023319"/>
    </source>
</evidence>
<evidence type="ECO:0000256" key="25">
    <source>
        <dbReference type="SAM" id="Phobius"/>
    </source>
</evidence>
<feature type="binding site" evidence="22">
    <location>
        <position position="573"/>
    </location>
    <ligand>
        <name>Mg(2+)</name>
        <dbReference type="ChEBI" id="CHEBI:18420"/>
    </ligand>
</feature>
<evidence type="ECO:0000256" key="21">
    <source>
        <dbReference type="PIRSR" id="PIRSR000615-2"/>
    </source>
</evidence>
<evidence type="ECO:0000256" key="24">
    <source>
        <dbReference type="SAM" id="MobiDB-lite"/>
    </source>
</evidence>
<evidence type="ECO:0000256" key="23">
    <source>
        <dbReference type="PROSITE-ProRule" id="PRU10141"/>
    </source>
</evidence>
<dbReference type="SMART" id="SM00219">
    <property type="entry name" value="TyrKc"/>
    <property type="match status" value="1"/>
</dbReference>
<dbReference type="Pfam" id="PF13927">
    <property type="entry name" value="Ig_3"/>
    <property type="match status" value="1"/>
</dbReference>
<dbReference type="SMART" id="SM00408">
    <property type="entry name" value="IGc2"/>
    <property type="match status" value="2"/>
</dbReference>
<keyword evidence="10 21" id="KW-0067">ATP-binding</keyword>
<keyword evidence="8 21" id="KW-0547">Nucleotide-binding</keyword>
<dbReference type="GO" id="GO:0004714">
    <property type="term" value="F:transmembrane receptor protein tyrosine kinase activity"/>
    <property type="evidence" value="ECO:0007669"/>
    <property type="project" value="UniProtKB-EC"/>
</dbReference>
<evidence type="ECO:0000256" key="11">
    <source>
        <dbReference type="ARBA" id="ARBA00022989"/>
    </source>
</evidence>
<evidence type="ECO:0000256" key="5">
    <source>
        <dbReference type="ARBA" id="ARBA00022692"/>
    </source>
</evidence>
<keyword evidence="7" id="KW-0677">Repeat</keyword>
<protein>
    <recommendedName>
        <fullName evidence="2">receptor protein-tyrosine kinase</fullName>
        <ecNumber evidence="2">2.7.10.1</ecNumber>
    </recommendedName>
</protein>
<dbReference type="InterPro" id="IPR007110">
    <property type="entry name" value="Ig-like_dom"/>
</dbReference>
<reference evidence="28 29" key="1">
    <citation type="submission" date="2022-05" db="EMBL/GenBank/DDBJ databases">
        <authorList>
            <consortium name="Genoscope - CEA"/>
            <person name="William W."/>
        </authorList>
    </citation>
    <scope>NUCLEOTIDE SEQUENCE [LARGE SCALE GENOMIC DNA]</scope>
</reference>
<dbReference type="InterPro" id="IPR050122">
    <property type="entry name" value="RTK"/>
</dbReference>
<dbReference type="PROSITE" id="PS00109">
    <property type="entry name" value="PROTEIN_KINASE_TYR"/>
    <property type="match status" value="1"/>
</dbReference>